<evidence type="ECO:0000256" key="1">
    <source>
        <dbReference type="ARBA" id="ARBA00005254"/>
    </source>
</evidence>
<evidence type="ECO:0000313" key="7">
    <source>
        <dbReference type="Proteomes" id="UP000552097"/>
    </source>
</evidence>
<keyword evidence="2 6" id="KW-0456">Lyase</keyword>
<comment type="similarity">
    <text evidence="1 5">Belongs to the enoyl-CoA hydratase/isomerase family.</text>
</comment>
<dbReference type="SUPFAM" id="SSF52096">
    <property type="entry name" value="ClpP/crotonase"/>
    <property type="match status" value="1"/>
</dbReference>
<dbReference type="InterPro" id="IPR001753">
    <property type="entry name" value="Enoyl-CoA_hydra/iso"/>
</dbReference>
<dbReference type="Gene3D" id="3.90.226.10">
    <property type="entry name" value="2-enoyl-CoA Hydratase, Chain A, domain 1"/>
    <property type="match status" value="1"/>
</dbReference>
<dbReference type="EC" id="4.2.1.17" evidence="6"/>
<comment type="catalytic activity">
    <reaction evidence="3">
        <text>a (3S)-3-hydroxyacyl-CoA = a (2E)-enoyl-CoA + H2O</text>
        <dbReference type="Rhea" id="RHEA:16105"/>
        <dbReference type="ChEBI" id="CHEBI:15377"/>
        <dbReference type="ChEBI" id="CHEBI:57318"/>
        <dbReference type="ChEBI" id="CHEBI:58856"/>
        <dbReference type="EC" id="4.2.1.17"/>
    </reaction>
</comment>
<sequence>MDYSTLLVEEEAGITTVTVSRPSARNALSVRVLAELDHFLSGVLVGGARPGGRAPAGIMLTGAPGPAFIAGADIREMAAMTPAEGERFGRLGQRVTLLLEEVPCPVVACVDGYALGGGCEMVLACDFAYATRRSVFGQPEVLLGLVPGFGGCVRLQRLVGPAVARELIYTGRHVDALEAQRLGLVNAVFDGRDEMLTAAREVLGRIAGNSATAVSLAKAAVNGAGGRTVEAGLAVELDAFREAFTADDMREGTGAFLAKRAPAFPSRTLSGATREPLFHD</sequence>
<dbReference type="AlphaFoldDB" id="A0A7W9M1U0"/>
<reference evidence="6 7" key="1">
    <citation type="submission" date="2020-08" db="EMBL/GenBank/DDBJ databases">
        <title>Sequencing the genomes of 1000 actinobacteria strains.</title>
        <authorList>
            <person name="Klenk H.-P."/>
        </authorList>
    </citation>
    <scope>NUCLEOTIDE SEQUENCE [LARGE SCALE GENOMIC DNA]</scope>
    <source>
        <strain evidence="6 7">DSM 45486</strain>
    </source>
</reference>
<dbReference type="Proteomes" id="UP000552097">
    <property type="component" value="Unassembled WGS sequence"/>
</dbReference>
<dbReference type="GO" id="GO:0004300">
    <property type="term" value="F:enoyl-CoA hydratase activity"/>
    <property type="evidence" value="ECO:0007669"/>
    <property type="project" value="UniProtKB-EC"/>
</dbReference>
<dbReference type="GO" id="GO:0006635">
    <property type="term" value="P:fatty acid beta-oxidation"/>
    <property type="evidence" value="ECO:0007669"/>
    <property type="project" value="TreeGrafter"/>
</dbReference>
<name>A0A7W9M1U0_9PSEU</name>
<comment type="caution">
    <text evidence="6">The sequence shown here is derived from an EMBL/GenBank/DDBJ whole genome shotgun (WGS) entry which is preliminary data.</text>
</comment>
<proteinExistence type="inferred from homology"/>
<dbReference type="PROSITE" id="PS00166">
    <property type="entry name" value="ENOYL_COA_HYDRATASE"/>
    <property type="match status" value="1"/>
</dbReference>
<dbReference type="RefSeq" id="WP_184921961.1">
    <property type="nucleotide sequence ID" value="NZ_JACHMO010000001.1"/>
</dbReference>
<dbReference type="InterPro" id="IPR029045">
    <property type="entry name" value="ClpP/crotonase-like_dom_sf"/>
</dbReference>
<protein>
    <submittedName>
        <fullName evidence="6">Enoyl-CoA hydratase</fullName>
        <ecNumber evidence="6">4.2.1.17</ecNumber>
    </submittedName>
</protein>
<gene>
    <name evidence="6" type="ORF">F4560_003976</name>
</gene>
<evidence type="ECO:0000256" key="4">
    <source>
        <dbReference type="ARBA" id="ARBA00023717"/>
    </source>
</evidence>
<keyword evidence="7" id="KW-1185">Reference proteome</keyword>
<dbReference type="InterPro" id="IPR018376">
    <property type="entry name" value="Enoyl-CoA_hyd/isom_CS"/>
</dbReference>
<dbReference type="Pfam" id="PF00378">
    <property type="entry name" value="ECH_1"/>
    <property type="match status" value="1"/>
</dbReference>
<dbReference type="PANTHER" id="PTHR11941">
    <property type="entry name" value="ENOYL-COA HYDRATASE-RELATED"/>
    <property type="match status" value="1"/>
</dbReference>
<dbReference type="CDD" id="cd06558">
    <property type="entry name" value="crotonase-like"/>
    <property type="match status" value="1"/>
</dbReference>
<evidence type="ECO:0000256" key="5">
    <source>
        <dbReference type="RuleBase" id="RU003707"/>
    </source>
</evidence>
<dbReference type="Gene3D" id="1.10.12.10">
    <property type="entry name" value="Lyase 2-enoyl-coa Hydratase, Chain A, domain 2"/>
    <property type="match status" value="1"/>
</dbReference>
<dbReference type="PANTHER" id="PTHR11941:SF54">
    <property type="entry name" value="ENOYL-COA HYDRATASE, MITOCHONDRIAL"/>
    <property type="match status" value="1"/>
</dbReference>
<evidence type="ECO:0000256" key="2">
    <source>
        <dbReference type="ARBA" id="ARBA00023239"/>
    </source>
</evidence>
<comment type="catalytic activity">
    <reaction evidence="4">
        <text>a 4-saturated-(3S)-3-hydroxyacyl-CoA = a (3E)-enoyl-CoA + H2O</text>
        <dbReference type="Rhea" id="RHEA:20724"/>
        <dbReference type="ChEBI" id="CHEBI:15377"/>
        <dbReference type="ChEBI" id="CHEBI:58521"/>
        <dbReference type="ChEBI" id="CHEBI:137480"/>
        <dbReference type="EC" id="4.2.1.17"/>
    </reaction>
</comment>
<evidence type="ECO:0000313" key="6">
    <source>
        <dbReference type="EMBL" id="MBB5804208.1"/>
    </source>
</evidence>
<accession>A0A7W9M1U0</accession>
<dbReference type="FunFam" id="1.10.12.10:FF:000001">
    <property type="entry name" value="Probable enoyl-CoA hydratase, mitochondrial"/>
    <property type="match status" value="1"/>
</dbReference>
<dbReference type="InterPro" id="IPR014748">
    <property type="entry name" value="Enoyl-CoA_hydra_C"/>
</dbReference>
<dbReference type="EMBL" id="JACHMO010000001">
    <property type="protein sequence ID" value="MBB5804208.1"/>
    <property type="molecule type" value="Genomic_DNA"/>
</dbReference>
<organism evidence="6 7">
    <name type="scientific">Saccharothrix ecbatanensis</name>
    <dbReference type="NCBI Taxonomy" id="1105145"/>
    <lineage>
        <taxon>Bacteria</taxon>
        <taxon>Bacillati</taxon>
        <taxon>Actinomycetota</taxon>
        <taxon>Actinomycetes</taxon>
        <taxon>Pseudonocardiales</taxon>
        <taxon>Pseudonocardiaceae</taxon>
        <taxon>Saccharothrix</taxon>
    </lineage>
</organism>
<evidence type="ECO:0000256" key="3">
    <source>
        <dbReference type="ARBA" id="ARBA00023709"/>
    </source>
</evidence>